<dbReference type="EMBL" id="JAAFYZ010000252">
    <property type="protein sequence ID" value="MBS2553407.1"/>
    <property type="molecule type" value="Genomic_DNA"/>
</dbReference>
<proteinExistence type="predicted"/>
<gene>
    <name evidence="1" type="ORF">KGQ19_41795</name>
</gene>
<sequence length="71" mass="7514">MATKLSISLPDDDVAFLDELNADSRSAAVHAAIVQARSLRLADDYSAAYDEWGSSGDAELWDGVVGDGLTQ</sequence>
<comment type="caution">
    <text evidence="1">The sequence shown here is derived from an EMBL/GenBank/DDBJ whole genome shotgun (WGS) entry which is preliminary data.</text>
</comment>
<protein>
    <submittedName>
        <fullName evidence="1">Antitoxin</fullName>
    </submittedName>
</protein>
<keyword evidence="2" id="KW-1185">Reference proteome</keyword>
<evidence type="ECO:0000313" key="1">
    <source>
        <dbReference type="EMBL" id="MBS2553407.1"/>
    </source>
</evidence>
<evidence type="ECO:0000313" key="2">
    <source>
        <dbReference type="Proteomes" id="UP000730482"/>
    </source>
</evidence>
<dbReference type="Proteomes" id="UP000730482">
    <property type="component" value="Unassembled WGS sequence"/>
</dbReference>
<name>A0ABS5L4X0_9ACTN</name>
<organism evidence="1 2">
    <name type="scientific">Catenulispora pinistramenti</name>
    <dbReference type="NCBI Taxonomy" id="2705254"/>
    <lineage>
        <taxon>Bacteria</taxon>
        <taxon>Bacillati</taxon>
        <taxon>Actinomycetota</taxon>
        <taxon>Actinomycetes</taxon>
        <taxon>Catenulisporales</taxon>
        <taxon>Catenulisporaceae</taxon>
        <taxon>Catenulispora</taxon>
    </lineage>
</organism>
<dbReference type="RefSeq" id="WP_212019915.1">
    <property type="nucleotide sequence ID" value="NZ_JAAFYZ010000252.1"/>
</dbReference>
<reference evidence="1 2" key="1">
    <citation type="submission" date="2020-02" db="EMBL/GenBank/DDBJ databases">
        <title>Acidophilic actinobacteria isolated from forest soil.</title>
        <authorList>
            <person name="Golinska P."/>
        </authorList>
    </citation>
    <scope>NUCLEOTIDE SEQUENCE [LARGE SCALE GENOMIC DNA]</scope>
    <source>
        <strain evidence="1 2">NL8</strain>
    </source>
</reference>
<accession>A0ABS5L4X0</accession>